<dbReference type="AlphaFoldDB" id="A0A1Y1RT50"/>
<feature type="coiled-coil region" evidence="2">
    <location>
        <begin position="488"/>
        <end position="657"/>
    </location>
</feature>
<evidence type="ECO:0000256" key="1">
    <source>
        <dbReference type="PROSITE-ProRule" id="PRU00339"/>
    </source>
</evidence>
<keyword evidence="1" id="KW-0802">TPR repeat</keyword>
<evidence type="ECO:0000256" key="2">
    <source>
        <dbReference type="SAM" id="Coils"/>
    </source>
</evidence>
<keyword evidence="5" id="KW-1185">Reference proteome</keyword>
<keyword evidence="3" id="KW-0812">Transmembrane</keyword>
<comment type="caution">
    <text evidence="4">The sequence shown here is derived from an EMBL/GenBank/DDBJ whole genome shotgun (WGS) entry which is preliminary data.</text>
</comment>
<keyword evidence="3" id="KW-1133">Transmembrane helix</keyword>
<feature type="coiled-coil region" evidence="2">
    <location>
        <begin position="108"/>
        <end position="266"/>
    </location>
</feature>
<sequence>MASPDPTVSEPEVYDDVLTEETSISDEDRREILADIEDVVRKNRITVSEDLFRIRPQKSGVLLPTLINILAIAAVGAVFYYSARFFEARQETMSLQVSTVTGAEGRLLEELKRESAEQIARKEEEISRIQDELARIESQARTLQTDFESALQQREEELRAELELELEAERVRLQALDITPAEMDSRLREFEIQKQQELQQRIEEFRIQMQAEMAEREEELQQARAAANQILDEANAEREAILQEAVERETRLAERYEAERQALVEASSAAQLRLEEIARRQETENLLTDQILASYSSIMESMRNREFQKALDQIGTLQNLLEDPRIDDLPRIARRREVERFVLSTLQEDIRSEMNAETADTGGLVNAAQRLFNARELISRGEAALEAGREEEARNHFQEAVAALPSVRSAVSRIADLDARERRTQALQLLEQGNRLISGGDTAGAIQAYRDAASAIAEENDDTLLETLDRLQEAVTQGTGAALAADNEARVEELRREYEDRIVELTEISLASEEETSGRLAQALNRVEELEGLLEQGNRRIRDLETSLQQERDLIEEGREILEKERREAAEFQATIASLEQEIRELENTPRGVDPEAAASLQAGYQAELQQRETRISELTDRLNSTQASLARTEERLTRSQEQRQQLEEDLNAAVIELVDVVTQRQGDERYTALARNYVNYQSRLESLISGGSPSDFRKAEELLNSFYREQAIRQVFPNLEEYSSRIMEGRIEAAEEQAKEEVFSAARKYAGEDELVLRAIEKIRDLAQKE</sequence>
<feature type="transmembrane region" description="Helical" evidence="3">
    <location>
        <begin position="61"/>
        <end position="83"/>
    </location>
</feature>
<keyword evidence="2" id="KW-0175">Coiled coil</keyword>
<name>A0A1Y1RT50_9SPIO</name>
<organism evidence="4 5">
    <name type="scientific">Marispirochaeta aestuarii</name>
    <dbReference type="NCBI Taxonomy" id="1963862"/>
    <lineage>
        <taxon>Bacteria</taxon>
        <taxon>Pseudomonadati</taxon>
        <taxon>Spirochaetota</taxon>
        <taxon>Spirochaetia</taxon>
        <taxon>Spirochaetales</taxon>
        <taxon>Spirochaetaceae</taxon>
        <taxon>Marispirochaeta</taxon>
    </lineage>
</organism>
<dbReference type="EMBL" id="MWQY01000033">
    <property type="protein sequence ID" value="ORC30284.1"/>
    <property type="molecule type" value="Genomic_DNA"/>
</dbReference>
<accession>A0A1Y1RT50</accession>
<dbReference type="RefSeq" id="WP_083052974.1">
    <property type="nucleotide sequence ID" value="NZ_MWQY01000033.1"/>
</dbReference>
<gene>
    <name evidence="4" type="ORF">B4O97_18345</name>
</gene>
<dbReference type="Proteomes" id="UP000192343">
    <property type="component" value="Unassembled WGS sequence"/>
</dbReference>
<evidence type="ECO:0000313" key="5">
    <source>
        <dbReference type="Proteomes" id="UP000192343"/>
    </source>
</evidence>
<dbReference type="InterPro" id="IPR019734">
    <property type="entry name" value="TPR_rpt"/>
</dbReference>
<protein>
    <submittedName>
        <fullName evidence="4">Uncharacterized protein</fullName>
    </submittedName>
</protein>
<evidence type="ECO:0000313" key="4">
    <source>
        <dbReference type="EMBL" id="ORC30284.1"/>
    </source>
</evidence>
<keyword evidence="3" id="KW-0472">Membrane</keyword>
<evidence type="ECO:0000256" key="3">
    <source>
        <dbReference type="SAM" id="Phobius"/>
    </source>
</evidence>
<reference evidence="4 5" key="1">
    <citation type="submission" date="2017-03" db="EMBL/GenBank/DDBJ databases">
        <title>Draft Genome sequence of Marispirochaeta sp. strain JC444.</title>
        <authorList>
            <person name="Shivani Y."/>
            <person name="Subhash Y."/>
            <person name="Sasikala C."/>
            <person name="Ramana C."/>
        </authorList>
    </citation>
    <scope>NUCLEOTIDE SEQUENCE [LARGE SCALE GENOMIC DNA]</scope>
    <source>
        <strain evidence="4 5">JC444</strain>
    </source>
</reference>
<dbReference type="OrthoDB" id="9820585at2"/>
<feature type="repeat" description="TPR" evidence="1">
    <location>
        <begin position="374"/>
        <end position="407"/>
    </location>
</feature>
<proteinExistence type="predicted"/>
<dbReference type="STRING" id="1963862.B4O97_18345"/>
<dbReference type="PROSITE" id="PS50005">
    <property type="entry name" value="TPR"/>
    <property type="match status" value="1"/>
</dbReference>